<dbReference type="PANTHER" id="PTHR11070:SF2">
    <property type="entry name" value="ATP-DEPENDENT DNA HELICASE SRS2"/>
    <property type="match status" value="1"/>
</dbReference>
<dbReference type="Pfam" id="PF09848">
    <property type="entry name" value="SLFN-g3_helicase"/>
    <property type="match status" value="1"/>
</dbReference>
<evidence type="ECO:0000256" key="1">
    <source>
        <dbReference type="ARBA" id="ARBA00034923"/>
    </source>
</evidence>
<accession>A0A238Y6G2</accession>
<dbReference type="EMBL" id="FZOB01000002">
    <property type="protein sequence ID" value="SNR66391.1"/>
    <property type="molecule type" value="Genomic_DNA"/>
</dbReference>
<gene>
    <name evidence="4" type="ORF">SAMN06265340_102135</name>
</gene>
<evidence type="ECO:0000313" key="5">
    <source>
        <dbReference type="Proteomes" id="UP000198405"/>
    </source>
</evidence>
<dbReference type="Gene3D" id="3.40.50.300">
    <property type="entry name" value="P-loop containing nucleotide triphosphate hydrolases"/>
    <property type="match status" value="2"/>
</dbReference>
<feature type="domain" description="NERD" evidence="2">
    <location>
        <begin position="25"/>
        <end position="121"/>
    </location>
</feature>
<evidence type="ECO:0000259" key="3">
    <source>
        <dbReference type="Pfam" id="PF09848"/>
    </source>
</evidence>
<dbReference type="OrthoDB" id="9787585at2"/>
<dbReference type="InterPro" id="IPR018647">
    <property type="entry name" value="SLFN_3-like_DNA/RNA_helicase"/>
</dbReference>
<protein>
    <recommendedName>
        <fullName evidence="1">DNA 3'-5' helicase II</fullName>
    </recommendedName>
</protein>
<dbReference type="GO" id="GO:0043138">
    <property type="term" value="F:3'-5' DNA helicase activity"/>
    <property type="evidence" value="ECO:0007669"/>
    <property type="project" value="TreeGrafter"/>
</dbReference>
<evidence type="ECO:0000259" key="2">
    <source>
        <dbReference type="Pfam" id="PF08378"/>
    </source>
</evidence>
<organism evidence="4 5">
    <name type="scientific">Desulfurobacterium atlanticum</name>
    <dbReference type="NCBI Taxonomy" id="240169"/>
    <lineage>
        <taxon>Bacteria</taxon>
        <taxon>Pseudomonadati</taxon>
        <taxon>Aquificota</taxon>
        <taxon>Aquificia</taxon>
        <taxon>Desulfurobacteriales</taxon>
        <taxon>Desulfurobacteriaceae</taxon>
        <taxon>Desulfurobacterium</taxon>
    </lineage>
</organism>
<dbReference type="GO" id="GO:0003677">
    <property type="term" value="F:DNA binding"/>
    <property type="evidence" value="ECO:0007669"/>
    <property type="project" value="InterPro"/>
</dbReference>
<reference evidence="5" key="1">
    <citation type="submission" date="2017-06" db="EMBL/GenBank/DDBJ databases">
        <authorList>
            <person name="Varghese N."/>
            <person name="Submissions S."/>
        </authorList>
    </citation>
    <scope>NUCLEOTIDE SEQUENCE [LARGE SCALE GENOMIC DNA]</scope>
    <source>
        <strain evidence="5">DSM 15668</strain>
    </source>
</reference>
<sequence length="650" mass="75883">MDFLFLFLKKVGEKMPRGAEYRISKGEKGEYKVAEAIRRHLFLREKEENFILLVRTAIGDISSSREIDVLLIHPVLGIYVVEVKDWKSLDHFEKDNPYPSVRKKRDLIMAMIEDELGRVPINVEFRIVFPSTTSQEAEALFKSKKFYRNYRNHIFFKDEIENPKAFSMFFNSTVGYVPKYEDFLKISELLAPPKEYSEKNIVTIIGKEQIFFFDHKQLSALNGYTGDFLIVRGVAGTGKTALLINFVLNRYKANPRKKFLVLCFNAKLRDYLKEEISASIGKLPKNIYIYSLMGLLKRIEFDFSKLGVKRGRIDEKLNSLYNQEKKAIEEFRKKFRRFLLKNRIDYFLCDETQDMPPGLMRVIYEEIKNCIFFVDEAQCFYEFSMQSIEEIFSDKYGKRIEITTEKERNLRNVYRTPSNICECALKILSRDSSINEYYKNIHYLSRDLLSDLNLLLEEGDLVVDDLRDLEKIGNIVSKLPRNEKVLILSYESNRVKEISDFISSKFPNDPNIEVATLQSIKGLEAPYVIIDSFGKFLLGRYVDQDPLFYRKIYVLLTRASKTVWLSIDNSDELLKYKELKEVFNILQEYALRESKKQEQTSKKEGERRKRIPKLKPNFLVLKEVLEGADAAINVATAMLRLLSSAMGIAG</sequence>
<dbReference type="Proteomes" id="UP000198405">
    <property type="component" value="Unassembled WGS sequence"/>
</dbReference>
<feature type="domain" description="Schlafen group 3-like DNA/RNA helicase" evidence="3">
    <location>
        <begin position="229"/>
        <end position="416"/>
    </location>
</feature>
<dbReference type="PANTHER" id="PTHR11070">
    <property type="entry name" value="UVRD / RECB / PCRA DNA HELICASE FAMILY MEMBER"/>
    <property type="match status" value="1"/>
</dbReference>
<dbReference type="AlphaFoldDB" id="A0A238Y6G2"/>
<dbReference type="GO" id="GO:0005524">
    <property type="term" value="F:ATP binding"/>
    <property type="evidence" value="ECO:0007669"/>
    <property type="project" value="InterPro"/>
</dbReference>
<dbReference type="InterPro" id="IPR027417">
    <property type="entry name" value="P-loop_NTPase"/>
</dbReference>
<dbReference type="Pfam" id="PF08378">
    <property type="entry name" value="NERD"/>
    <property type="match status" value="1"/>
</dbReference>
<evidence type="ECO:0000313" key="4">
    <source>
        <dbReference type="EMBL" id="SNR66391.1"/>
    </source>
</evidence>
<keyword evidence="5" id="KW-1185">Reference proteome</keyword>
<name>A0A238Y6G2_9BACT</name>
<dbReference type="SUPFAM" id="SSF52540">
    <property type="entry name" value="P-loop containing nucleoside triphosphate hydrolases"/>
    <property type="match status" value="1"/>
</dbReference>
<dbReference type="GO" id="GO:0000725">
    <property type="term" value="P:recombinational repair"/>
    <property type="evidence" value="ECO:0007669"/>
    <property type="project" value="TreeGrafter"/>
</dbReference>
<dbReference type="InterPro" id="IPR000212">
    <property type="entry name" value="DNA_helicase_UvrD/REP"/>
</dbReference>
<proteinExistence type="predicted"/>
<dbReference type="InterPro" id="IPR011528">
    <property type="entry name" value="NERD"/>
</dbReference>